<keyword evidence="4" id="KW-0804">Transcription</keyword>
<reference evidence="8" key="1">
    <citation type="submission" date="2023-07" db="EMBL/GenBank/DDBJ databases">
        <title>Whole genome shotgun sequence of Streptomyces achromogenes subsp. rubradiris NBRC 14000.</title>
        <authorList>
            <person name="Komaki H."/>
            <person name="Tamura T."/>
        </authorList>
    </citation>
    <scope>NUCLEOTIDE SEQUENCE [LARGE SCALE GENOMIC DNA]</scope>
    <source>
        <strain evidence="8">NBRC 14000</strain>
    </source>
</reference>
<evidence type="ECO:0000256" key="1">
    <source>
        <dbReference type="ARBA" id="ARBA00009437"/>
    </source>
</evidence>
<comment type="similarity">
    <text evidence="1">Belongs to the LysR transcriptional regulatory family.</text>
</comment>
<dbReference type="SUPFAM" id="SSF46785">
    <property type="entry name" value="Winged helix' DNA-binding domain"/>
    <property type="match status" value="1"/>
</dbReference>
<feature type="domain" description="HTH lysR-type" evidence="6">
    <location>
        <begin position="9"/>
        <end position="66"/>
    </location>
</feature>
<keyword evidence="3" id="KW-0238">DNA-binding</keyword>
<accession>A0ABQ3RPW8</accession>
<evidence type="ECO:0000259" key="6">
    <source>
        <dbReference type="PROSITE" id="PS50931"/>
    </source>
</evidence>
<sequence>MGVVTLSPMDSRYLRALVAVAEHGGISAAAQALGYAQSSVSAQLKRLEADLGIGVLVRAGTGAVLTEAGSRLLPYAREALELEERMRRAARGERTRLRVGAQESLAHAWMPEVLAALEYGAGGPDPAAETVLTVAARGFLDQSFAAGELDLVLQYDNAVRVDGPHAVVGHDRTVLLAAPGHPLARREQVTPEQLLRYDFLVAERGCTSQMLVDRLGRDLLAGVRQTLLQGSLAALLRLIGHGQGVTLLPELAVARELREGELVEVRLTEPVRPVSIVARWRTRLGPAEAAVHALLDVARRADPLPEVTAQAGAGGPGQERGGAPAGPGPQRPR</sequence>
<evidence type="ECO:0000256" key="4">
    <source>
        <dbReference type="ARBA" id="ARBA00023163"/>
    </source>
</evidence>
<dbReference type="PANTHER" id="PTHR30126">
    <property type="entry name" value="HTH-TYPE TRANSCRIPTIONAL REGULATOR"/>
    <property type="match status" value="1"/>
</dbReference>
<dbReference type="Pfam" id="PF00126">
    <property type="entry name" value="HTH_1"/>
    <property type="match status" value="1"/>
</dbReference>
<dbReference type="Gene3D" id="3.40.190.10">
    <property type="entry name" value="Periplasmic binding protein-like II"/>
    <property type="match status" value="2"/>
</dbReference>
<dbReference type="PRINTS" id="PR00039">
    <property type="entry name" value="HTHLYSR"/>
</dbReference>
<keyword evidence="2" id="KW-0805">Transcription regulation</keyword>
<comment type="caution">
    <text evidence="7">The sequence shown here is derived from an EMBL/GenBank/DDBJ whole genome shotgun (WGS) entry which is preliminary data.</text>
</comment>
<dbReference type="Gene3D" id="1.10.10.10">
    <property type="entry name" value="Winged helix-like DNA-binding domain superfamily/Winged helix DNA-binding domain"/>
    <property type="match status" value="1"/>
</dbReference>
<dbReference type="PANTHER" id="PTHR30126:SF40">
    <property type="entry name" value="HTH-TYPE TRANSCRIPTIONAL REGULATOR GLTR"/>
    <property type="match status" value="1"/>
</dbReference>
<name>A0ABQ3RPW8_STRRR</name>
<protein>
    <submittedName>
        <fullName evidence="7">LysR family transcriptional regulator</fullName>
    </submittedName>
</protein>
<evidence type="ECO:0000313" key="8">
    <source>
        <dbReference type="Proteomes" id="UP000646738"/>
    </source>
</evidence>
<dbReference type="PROSITE" id="PS50931">
    <property type="entry name" value="HTH_LYSR"/>
    <property type="match status" value="1"/>
</dbReference>
<dbReference type="InterPro" id="IPR036388">
    <property type="entry name" value="WH-like_DNA-bd_sf"/>
</dbReference>
<dbReference type="Proteomes" id="UP000646738">
    <property type="component" value="Unassembled WGS sequence"/>
</dbReference>
<feature type="region of interest" description="Disordered" evidence="5">
    <location>
        <begin position="305"/>
        <end position="333"/>
    </location>
</feature>
<organism evidence="7 8">
    <name type="scientific">Streptomyces rubradiris</name>
    <name type="common">Streptomyces achromogenes subsp. rubradiris</name>
    <dbReference type="NCBI Taxonomy" id="285531"/>
    <lineage>
        <taxon>Bacteria</taxon>
        <taxon>Bacillati</taxon>
        <taxon>Actinomycetota</taxon>
        <taxon>Actinomycetes</taxon>
        <taxon>Kitasatosporales</taxon>
        <taxon>Streptomycetaceae</taxon>
        <taxon>Streptomyces</taxon>
    </lineage>
</organism>
<dbReference type="Pfam" id="PF03466">
    <property type="entry name" value="LysR_substrate"/>
    <property type="match status" value="1"/>
</dbReference>
<dbReference type="InterPro" id="IPR005119">
    <property type="entry name" value="LysR_subst-bd"/>
</dbReference>
<dbReference type="InterPro" id="IPR036390">
    <property type="entry name" value="WH_DNA-bd_sf"/>
</dbReference>
<feature type="compositionally biased region" description="Gly residues" evidence="5">
    <location>
        <begin position="312"/>
        <end position="325"/>
    </location>
</feature>
<dbReference type="EMBL" id="BNEA01000015">
    <property type="protein sequence ID" value="GHI57892.1"/>
    <property type="molecule type" value="Genomic_DNA"/>
</dbReference>
<keyword evidence="8" id="KW-1185">Reference proteome</keyword>
<gene>
    <name evidence="7" type="ORF">Srubr_77380</name>
</gene>
<evidence type="ECO:0000256" key="2">
    <source>
        <dbReference type="ARBA" id="ARBA00023015"/>
    </source>
</evidence>
<evidence type="ECO:0000313" key="7">
    <source>
        <dbReference type="EMBL" id="GHI57892.1"/>
    </source>
</evidence>
<dbReference type="InterPro" id="IPR000847">
    <property type="entry name" value="LysR_HTH_N"/>
</dbReference>
<proteinExistence type="inferred from homology"/>
<evidence type="ECO:0000256" key="3">
    <source>
        <dbReference type="ARBA" id="ARBA00023125"/>
    </source>
</evidence>
<evidence type="ECO:0000256" key="5">
    <source>
        <dbReference type="SAM" id="MobiDB-lite"/>
    </source>
</evidence>
<dbReference type="SUPFAM" id="SSF53850">
    <property type="entry name" value="Periplasmic binding protein-like II"/>
    <property type="match status" value="1"/>
</dbReference>